<feature type="region of interest" description="Disordered" evidence="1">
    <location>
        <begin position="384"/>
        <end position="443"/>
    </location>
</feature>
<feature type="compositionally biased region" description="Basic and acidic residues" evidence="1">
    <location>
        <begin position="417"/>
        <end position="431"/>
    </location>
</feature>
<feature type="region of interest" description="Disordered" evidence="1">
    <location>
        <begin position="1"/>
        <end position="23"/>
    </location>
</feature>
<dbReference type="Proteomes" id="UP000799324">
    <property type="component" value="Unassembled WGS sequence"/>
</dbReference>
<organism evidence="2 3">
    <name type="scientific">Lophiostoma macrostomum CBS 122681</name>
    <dbReference type="NCBI Taxonomy" id="1314788"/>
    <lineage>
        <taxon>Eukaryota</taxon>
        <taxon>Fungi</taxon>
        <taxon>Dikarya</taxon>
        <taxon>Ascomycota</taxon>
        <taxon>Pezizomycotina</taxon>
        <taxon>Dothideomycetes</taxon>
        <taxon>Pleosporomycetidae</taxon>
        <taxon>Pleosporales</taxon>
        <taxon>Lophiostomataceae</taxon>
        <taxon>Lophiostoma</taxon>
    </lineage>
</organism>
<reference evidence="2" key="1">
    <citation type="journal article" date="2020" name="Stud. Mycol.">
        <title>101 Dothideomycetes genomes: a test case for predicting lifestyles and emergence of pathogens.</title>
        <authorList>
            <person name="Haridas S."/>
            <person name="Albert R."/>
            <person name="Binder M."/>
            <person name="Bloem J."/>
            <person name="Labutti K."/>
            <person name="Salamov A."/>
            <person name="Andreopoulos B."/>
            <person name="Baker S."/>
            <person name="Barry K."/>
            <person name="Bills G."/>
            <person name="Bluhm B."/>
            <person name="Cannon C."/>
            <person name="Castanera R."/>
            <person name="Culley D."/>
            <person name="Daum C."/>
            <person name="Ezra D."/>
            <person name="Gonzalez J."/>
            <person name="Henrissat B."/>
            <person name="Kuo A."/>
            <person name="Liang C."/>
            <person name="Lipzen A."/>
            <person name="Lutzoni F."/>
            <person name="Magnuson J."/>
            <person name="Mondo S."/>
            <person name="Nolan M."/>
            <person name="Ohm R."/>
            <person name="Pangilinan J."/>
            <person name="Park H.-J."/>
            <person name="Ramirez L."/>
            <person name="Alfaro M."/>
            <person name="Sun H."/>
            <person name="Tritt A."/>
            <person name="Yoshinaga Y."/>
            <person name="Zwiers L.-H."/>
            <person name="Turgeon B."/>
            <person name="Goodwin S."/>
            <person name="Spatafora J."/>
            <person name="Crous P."/>
            <person name="Grigoriev I."/>
        </authorList>
    </citation>
    <scope>NUCLEOTIDE SEQUENCE</scope>
    <source>
        <strain evidence="2">CBS 122681</strain>
    </source>
</reference>
<dbReference type="AlphaFoldDB" id="A0A6A6T338"/>
<dbReference type="OrthoDB" id="5275938at2759"/>
<evidence type="ECO:0000313" key="2">
    <source>
        <dbReference type="EMBL" id="KAF2654180.1"/>
    </source>
</evidence>
<protein>
    <recommendedName>
        <fullName evidence="4">BTB domain-containing protein</fullName>
    </recommendedName>
</protein>
<gene>
    <name evidence="2" type="ORF">K491DRAFT_779719</name>
</gene>
<keyword evidence="3" id="KW-1185">Reference proteome</keyword>
<name>A0A6A6T338_9PLEO</name>
<evidence type="ECO:0000313" key="3">
    <source>
        <dbReference type="Proteomes" id="UP000799324"/>
    </source>
</evidence>
<evidence type="ECO:0000256" key="1">
    <source>
        <dbReference type="SAM" id="MobiDB-lite"/>
    </source>
</evidence>
<evidence type="ECO:0008006" key="4">
    <source>
        <dbReference type="Google" id="ProtNLM"/>
    </source>
</evidence>
<proteinExistence type="predicted"/>
<accession>A0A6A6T338</accession>
<sequence length="443" mass="49787">MPNASKGVPVAETQKADTGSHEAFSIIDTPASSAGTSIIDNDSDSSTVENEGRRVIDTEGDLTLIVVSKDRETTVSFKVDSTIIRKASPKWSEIYASGSETDDSISIEEDKVDVLEMVLHIAHLQFDLIPLHITFAHLVDVAELLHRHRLTTLLHEYLRNWCRPYTSKILDSGYEMWILIAHEFGWDNIFQIVARKVYTTMYMCDGEYWVGNVHLSEENIGKRILESLIKHRCRHLKLILDACDAAIEKYSTAESQCGHKEHGGACASMVLGSLLRGLKTVGVWPKRPKLADVQTSIVSFKGDVNFIVTQSHTGLSYDCDDDWFLLMLDTAEVESKTEFVKIDHDAVSVPARLRDDEPCSWQSNALKYYEFEERDFVKDFHLEGNSDSEEEEGDEEDNGEGDNDDDEAGESEQGEDESGKYDNGEDVKHDDESDDPEAYDKSS</sequence>
<feature type="compositionally biased region" description="Acidic residues" evidence="1">
    <location>
        <begin position="386"/>
        <end position="416"/>
    </location>
</feature>
<dbReference type="EMBL" id="MU004368">
    <property type="protein sequence ID" value="KAF2654180.1"/>
    <property type="molecule type" value="Genomic_DNA"/>
</dbReference>